<dbReference type="AlphaFoldDB" id="A0A6A6X928"/>
<reference evidence="2" key="1">
    <citation type="journal article" date="2020" name="Stud. Mycol.">
        <title>101 Dothideomycetes genomes: a test case for predicting lifestyles and emergence of pathogens.</title>
        <authorList>
            <person name="Haridas S."/>
            <person name="Albert R."/>
            <person name="Binder M."/>
            <person name="Bloem J."/>
            <person name="Labutti K."/>
            <person name="Salamov A."/>
            <person name="Andreopoulos B."/>
            <person name="Baker S."/>
            <person name="Barry K."/>
            <person name="Bills G."/>
            <person name="Bluhm B."/>
            <person name="Cannon C."/>
            <person name="Castanera R."/>
            <person name="Culley D."/>
            <person name="Daum C."/>
            <person name="Ezra D."/>
            <person name="Gonzalez J."/>
            <person name="Henrissat B."/>
            <person name="Kuo A."/>
            <person name="Liang C."/>
            <person name="Lipzen A."/>
            <person name="Lutzoni F."/>
            <person name="Magnuson J."/>
            <person name="Mondo S."/>
            <person name="Nolan M."/>
            <person name="Ohm R."/>
            <person name="Pangilinan J."/>
            <person name="Park H.-J."/>
            <person name="Ramirez L."/>
            <person name="Alfaro M."/>
            <person name="Sun H."/>
            <person name="Tritt A."/>
            <person name="Yoshinaga Y."/>
            <person name="Zwiers L.-H."/>
            <person name="Turgeon B."/>
            <person name="Goodwin S."/>
            <person name="Spatafora J."/>
            <person name="Crous P."/>
            <person name="Grigoriev I."/>
        </authorList>
    </citation>
    <scope>NUCLEOTIDE SEQUENCE</scope>
    <source>
        <strain evidence="2">CBS 109.77</strain>
    </source>
</reference>
<dbReference type="InterPro" id="IPR037176">
    <property type="entry name" value="Osmotin/thaumatin-like_sf"/>
</dbReference>
<dbReference type="EMBL" id="MU001963">
    <property type="protein sequence ID" value="KAF2792593.1"/>
    <property type="molecule type" value="Genomic_DNA"/>
</dbReference>
<evidence type="ECO:0000313" key="2">
    <source>
        <dbReference type="EMBL" id="KAF2792593.1"/>
    </source>
</evidence>
<accession>A0A6A6X928</accession>
<keyword evidence="3" id="KW-1185">Reference proteome</keyword>
<sequence length="181" mass="18637">MLSFSSFSAIALQALIGSALAGNAIINNHCGYDVHLLSTSTNAQSVIPAGQTFVEGLTGGAGKSLKLAKDPAGFWAHGITQFEYTVTDTLWYDISLIDCANGNDAGGCPGHEGGIRLEATGDGCAVAECAANSYCPDQAYFVWNDDLATKSCGPGQAGGDVTMTLCSGAGMKKRVAGRIQY</sequence>
<name>A0A6A6X928_9PLEO</name>
<dbReference type="PANTHER" id="PTHR36195">
    <property type="entry name" value="DOMAIN PROTEIN, PUTATIVE (AFU_ORTHOLOGUE AFUA_5G01990)-RELATED-RELATED"/>
    <property type="match status" value="1"/>
</dbReference>
<dbReference type="SUPFAM" id="SSF49870">
    <property type="entry name" value="Osmotin, thaumatin-like protein"/>
    <property type="match status" value="1"/>
</dbReference>
<dbReference type="PANTHER" id="PTHR36195:SF6">
    <property type="entry name" value="SECRETED THAUMATIN-LIKE PROTEIN CALA"/>
    <property type="match status" value="1"/>
</dbReference>
<dbReference type="InterPro" id="IPR006771">
    <property type="entry name" value="CetA-like"/>
</dbReference>
<gene>
    <name evidence="2" type="ORF">K505DRAFT_338561</name>
</gene>
<feature type="signal peptide" evidence="1">
    <location>
        <begin position="1"/>
        <end position="21"/>
    </location>
</feature>
<keyword evidence="1" id="KW-0732">Signal</keyword>
<evidence type="ECO:0000313" key="3">
    <source>
        <dbReference type="Proteomes" id="UP000799757"/>
    </source>
</evidence>
<dbReference type="Proteomes" id="UP000799757">
    <property type="component" value="Unassembled WGS sequence"/>
</dbReference>
<dbReference type="OrthoDB" id="5144514at2759"/>
<proteinExistence type="predicted"/>
<dbReference type="Pfam" id="PF04681">
    <property type="entry name" value="Bys1"/>
    <property type="match status" value="1"/>
</dbReference>
<feature type="chain" id="PRO_5025656124" description="Osmotin, thaumatin-like protein" evidence="1">
    <location>
        <begin position="22"/>
        <end position="181"/>
    </location>
</feature>
<protein>
    <recommendedName>
        <fullName evidence="4">Osmotin, thaumatin-like protein</fullName>
    </recommendedName>
</protein>
<evidence type="ECO:0008006" key="4">
    <source>
        <dbReference type="Google" id="ProtNLM"/>
    </source>
</evidence>
<evidence type="ECO:0000256" key="1">
    <source>
        <dbReference type="SAM" id="SignalP"/>
    </source>
</evidence>
<organism evidence="2 3">
    <name type="scientific">Melanomma pulvis-pyrius CBS 109.77</name>
    <dbReference type="NCBI Taxonomy" id="1314802"/>
    <lineage>
        <taxon>Eukaryota</taxon>
        <taxon>Fungi</taxon>
        <taxon>Dikarya</taxon>
        <taxon>Ascomycota</taxon>
        <taxon>Pezizomycotina</taxon>
        <taxon>Dothideomycetes</taxon>
        <taxon>Pleosporomycetidae</taxon>
        <taxon>Pleosporales</taxon>
        <taxon>Melanommataceae</taxon>
        <taxon>Melanomma</taxon>
    </lineage>
</organism>